<protein>
    <submittedName>
        <fullName evidence="1">DUF2259 domain-containing protein</fullName>
    </submittedName>
</protein>
<dbReference type="Proteomes" id="UP000682843">
    <property type="component" value="Chromosome"/>
</dbReference>
<dbReference type="InterPro" id="IPR018725">
    <property type="entry name" value="DUF2259_secreted"/>
</dbReference>
<name>A0ABX8A7P2_9BRAD</name>
<evidence type="ECO:0000313" key="2">
    <source>
        <dbReference type="Proteomes" id="UP000682843"/>
    </source>
</evidence>
<proteinExistence type="predicted"/>
<dbReference type="Pfam" id="PF10016">
    <property type="entry name" value="DUF2259"/>
    <property type="match status" value="1"/>
</dbReference>
<sequence>MPISTLMPARRISMTALMRMILYMLAALMVTGPACAWDQSVLTDVRFSPDGRYFSFVEYTEPEAEERGFASLYVIDAASDTWAAATPRRVSLEGEGASGKKALAELQNGSLDLIQRFGLRDGDPPIVPFLEIDRGAPYDRRHQVFVPALKSKLVLVQRKAMSAQPCGKDVPSAIDFRLVLSGRETIRLADYARRLPRSRGCAIGYDIAAAFLHKTAERTVLAVLIGVFTRGWEGSNRQLIAVTKVLPPSRF</sequence>
<gene>
    <name evidence="1" type="ORF">RPMA_02275</name>
</gene>
<evidence type="ECO:0000313" key="1">
    <source>
        <dbReference type="EMBL" id="QUS37820.1"/>
    </source>
</evidence>
<reference evidence="1 2" key="1">
    <citation type="submission" date="2019-02" db="EMBL/GenBank/DDBJ databases">
        <title>Emended description of the genus Rhodopseudomonas and description of Rhodopseudomonas albus sp. nov., a non-phototrophic, heavy-metal-tolerant bacterium isolated from garden soil.</title>
        <authorList>
            <person name="Bao Z."/>
            <person name="Cao W.W."/>
            <person name="Sato Y."/>
            <person name="Nishizawa T."/>
            <person name="Zhao J."/>
            <person name="Guo Y."/>
            <person name="Ohta H."/>
        </authorList>
    </citation>
    <scope>NUCLEOTIDE SEQUENCE [LARGE SCALE GENOMIC DNA]</scope>
    <source>
        <strain evidence="1 2">SK50-23</strain>
    </source>
</reference>
<keyword evidence="2" id="KW-1185">Reference proteome</keyword>
<accession>A0ABX8A7P2</accession>
<organism evidence="1 2">
    <name type="scientific">Tardiphaga alba</name>
    <dbReference type="NCBI Taxonomy" id="340268"/>
    <lineage>
        <taxon>Bacteria</taxon>
        <taxon>Pseudomonadati</taxon>
        <taxon>Pseudomonadota</taxon>
        <taxon>Alphaproteobacteria</taxon>
        <taxon>Hyphomicrobiales</taxon>
        <taxon>Nitrobacteraceae</taxon>
        <taxon>Tardiphaga</taxon>
    </lineage>
</organism>
<dbReference type="EMBL" id="CP036498">
    <property type="protein sequence ID" value="QUS37820.1"/>
    <property type="molecule type" value="Genomic_DNA"/>
</dbReference>